<evidence type="ECO:0000313" key="5">
    <source>
        <dbReference type="Proteomes" id="UP000293583"/>
    </source>
</evidence>
<dbReference type="EMBL" id="SEWY01000002">
    <property type="protein sequence ID" value="TBH74192.1"/>
    <property type="molecule type" value="Genomic_DNA"/>
</dbReference>
<dbReference type="AlphaFoldDB" id="A0A4Q9BDF4"/>
<dbReference type="PANTHER" id="PTHR23150:SF19">
    <property type="entry name" value="FORMYLGLYCINE-GENERATING ENZYME"/>
    <property type="match status" value="1"/>
</dbReference>
<keyword evidence="4" id="KW-0449">Lipoprotein</keyword>
<dbReference type="InterPro" id="IPR016187">
    <property type="entry name" value="CTDL_fold"/>
</dbReference>
<dbReference type="NCBIfam" id="TIGR03530">
    <property type="entry name" value="GldJ_short"/>
    <property type="match status" value="1"/>
</dbReference>
<dbReference type="InterPro" id="IPR051043">
    <property type="entry name" value="Sulfatase_Mod_Factor_Kinase"/>
</dbReference>
<dbReference type="SUPFAM" id="SSF56436">
    <property type="entry name" value="C-type lectin-like"/>
    <property type="match status" value="1"/>
</dbReference>
<feature type="signal peptide" evidence="2">
    <location>
        <begin position="1"/>
        <end position="25"/>
    </location>
</feature>
<comment type="caution">
    <text evidence="4">The sequence shown here is derived from an EMBL/GenBank/DDBJ whole genome shotgun (WGS) entry which is preliminary data.</text>
</comment>
<dbReference type="Gene3D" id="3.90.1580.10">
    <property type="entry name" value="paralog of FGE (formylglycine-generating enzyme)"/>
    <property type="match status" value="1"/>
</dbReference>
<feature type="domain" description="Sulfatase-modifying factor enzyme-like" evidence="3">
    <location>
        <begin position="66"/>
        <end position="389"/>
    </location>
</feature>
<dbReference type="RefSeq" id="WP_130922724.1">
    <property type="nucleotide sequence ID" value="NZ_SEWY01000002.1"/>
</dbReference>
<sequence>MSTKLRLILGVLGCVFLLTSCPSGLKNGNPNSLKVGKKSTVTGLAYNNKKGGFQVNKSYKGPIVGPNLVFIEGGRVTLGGGEEDVMKRNDNRQRTVTIQSFYMDETEISNLHYLEYLDAIKRDSTLNAYTAALPDTTVWLDELAFNDPYVTHYLRHPGFRMYPVVGVTWKQSNDYAAWRTAVVNKNVAFPKGKPRNRKNPIANMESGLILPEYRLPTEAEWEYAAKAMIGTQQEDENQENQRIYPWDGPSMRQPFGRTRGQMLANYKRGRGDYSGLAGRSNDGAMITAEVYSYPANDFGLYNMAGNVNEWTMDTYRPLTLDDVNDLNPARRSEAQDPAKLYDKGNSLINDNAKVYKGGSWADGPYWLSPGTRRYLDKDASSSTIGFRCAMFAPGKPTKR</sequence>
<gene>
    <name evidence="4" type="primary">gldJ</name>
    <name evidence="4" type="ORF">EWU20_03390</name>
</gene>
<dbReference type="InterPro" id="IPR019868">
    <property type="entry name" value="Glid_motil-assoc_GldJ-short"/>
</dbReference>
<dbReference type="PANTHER" id="PTHR23150">
    <property type="entry name" value="SULFATASE MODIFYING FACTOR 1, 2"/>
    <property type="match status" value="1"/>
</dbReference>
<name>A0A4Q9BDF4_9BACT</name>
<accession>A0A4Q9BDF4</accession>
<dbReference type="InterPro" id="IPR042095">
    <property type="entry name" value="SUMF_sf"/>
</dbReference>
<feature type="region of interest" description="Disordered" evidence="1">
    <location>
        <begin position="232"/>
        <end position="251"/>
    </location>
</feature>
<dbReference type="PROSITE" id="PS51257">
    <property type="entry name" value="PROKAR_LIPOPROTEIN"/>
    <property type="match status" value="1"/>
</dbReference>
<dbReference type="Pfam" id="PF03781">
    <property type="entry name" value="FGE-sulfatase"/>
    <property type="match status" value="1"/>
</dbReference>
<proteinExistence type="predicted"/>
<keyword evidence="5" id="KW-1185">Reference proteome</keyword>
<keyword evidence="2" id="KW-0732">Signal</keyword>
<reference evidence="4 5" key="1">
    <citation type="submission" date="2019-02" db="EMBL/GenBank/DDBJ databases">
        <title>Genome of a new Bacteroidetes strain.</title>
        <authorList>
            <person name="Pitt A."/>
        </authorList>
    </citation>
    <scope>NUCLEOTIDE SEQUENCE [LARGE SCALE GENOMIC DNA]</scope>
    <source>
        <strain evidence="4 5">103A-SOEBACH</strain>
    </source>
</reference>
<dbReference type="GO" id="GO:0120147">
    <property type="term" value="F:formylglycine-generating oxidase activity"/>
    <property type="evidence" value="ECO:0007669"/>
    <property type="project" value="TreeGrafter"/>
</dbReference>
<dbReference type="OrthoDB" id="1491336at2"/>
<evidence type="ECO:0000313" key="4">
    <source>
        <dbReference type="EMBL" id="TBH74192.1"/>
    </source>
</evidence>
<feature type="chain" id="PRO_5020889160" evidence="2">
    <location>
        <begin position="26"/>
        <end position="399"/>
    </location>
</feature>
<dbReference type="Proteomes" id="UP000293583">
    <property type="component" value="Unassembled WGS sequence"/>
</dbReference>
<protein>
    <submittedName>
        <fullName evidence="4">Gliding motility lipoprotein GldJ</fullName>
    </submittedName>
</protein>
<evidence type="ECO:0000256" key="1">
    <source>
        <dbReference type="SAM" id="MobiDB-lite"/>
    </source>
</evidence>
<evidence type="ECO:0000259" key="3">
    <source>
        <dbReference type="Pfam" id="PF03781"/>
    </source>
</evidence>
<evidence type="ECO:0000256" key="2">
    <source>
        <dbReference type="SAM" id="SignalP"/>
    </source>
</evidence>
<dbReference type="InterPro" id="IPR005532">
    <property type="entry name" value="SUMF_dom"/>
</dbReference>
<organism evidence="4 5">
    <name type="scientific">Aquirufa antheringensis</name>
    <dbReference type="NCBI Taxonomy" id="2516559"/>
    <lineage>
        <taxon>Bacteria</taxon>
        <taxon>Pseudomonadati</taxon>
        <taxon>Bacteroidota</taxon>
        <taxon>Cytophagia</taxon>
        <taxon>Cytophagales</taxon>
        <taxon>Flectobacillaceae</taxon>
        <taxon>Aquirufa</taxon>
    </lineage>
</organism>